<feature type="non-terminal residue" evidence="4">
    <location>
        <position position="108"/>
    </location>
</feature>
<dbReference type="Pfam" id="PF00015">
    <property type="entry name" value="MCPsignal"/>
    <property type="match status" value="1"/>
</dbReference>
<reference evidence="4" key="1">
    <citation type="submission" date="2022-03" db="EMBL/GenBank/DDBJ databases">
        <title>Draft genome sequence of Aduncisulcus paluster, a free-living microaerophilic Fornicata.</title>
        <authorList>
            <person name="Yuyama I."/>
            <person name="Kume K."/>
            <person name="Tamura T."/>
            <person name="Inagaki Y."/>
            <person name="Hashimoto T."/>
        </authorList>
    </citation>
    <scope>NUCLEOTIDE SEQUENCE</scope>
    <source>
        <strain evidence="4">NY0171</strain>
    </source>
</reference>
<dbReference type="Proteomes" id="UP001057375">
    <property type="component" value="Unassembled WGS sequence"/>
</dbReference>
<sequence length="108" mass="11692">MAAQNEKGQNAVKAFSALYEENMNLTKDSVEVVYELSQKSSFISSIIETIQNISEQTSLLALNASIEAARAGEHGRGFAVVADEVRKLAGQSNDATEEIRERMAEIAG</sequence>
<dbReference type="EMBL" id="BQXS01006239">
    <property type="protein sequence ID" value="GKT18588.1"/>
    <property type="molecule type" value="Genomic_DNA"/>
</dbReference>
<gene>
    <name evidence="4" type="ORF">ADUPG1_004265</name>
</gene>
<dbReference type="InterPro" id="IPR004089">
    <property type="entry name" value="MCPsignal_dom"/>
</dbReference>
<accession>A0ABQ5JW55</accession>
<dbReference type="Gene3D" id="1.10.287.950">
    <property type="entry name" value="Methyl-accepting chemotaxis protein"/>
    <property type="match status" value="1"/>
</dbReference>
<evidence type="ECO:0000256" key="1">
    <source>
        <dbReference type="ARBA" id="ARBA00023224"/>
    </source>
</evidence>
<dbReference type="SUPFAM" id="SSF58104">
    <property type="entry name" value="Methyl-accepting chemotaxis protein (MCP) signaling domain"/>
    <property type="match status" value="1"/>
</dbReference>
<comment type="caution">
    <text evidence="4">The sequence shown here is derived from an EMBL/GenBank/DDBJ whole genome shotgun (WGS) entry which is preliminary data.</text>
</comment>
<organism evidence="4 5">
    <name type="scientific">Aduncisulcus paluster</name>
    <dbReference type="NCBI Taxonomy" id="2918883"/>
    <lineage>
        <taxon>Eukaryota</taxon>
        <taxon>Metamonada</taxon>
        <taxon>Carpediemonas-like organisms</taxon>
        <taxon>Aduncisulcus</taxon>
    </lineage>
</organism>
<evidence type="ECO:0000313" key="5">
    <source>
        <dbReference type="Proteomes" id="UP001057375"/>
    </source>
</evidence>
<dbReference type="PANTHER" id="PTHR32089">
    <property type="entry name" value="METHYL-ACCEPTING CHEMOTAXIS PROTEIN MCPB"/>
    <property type="match status" value="1"/>
</dbReference>
<evidence type="ECO:0000256" key="2">
    <source>
        <dbReference type="PROSITE-ProRule" id="PRU00284"/>
    </source>
</evidence>
<dbReference type="PROSITE" id="PS50111">
    <property type="entry name" value="CHEMOTAXIS_TRANSDUC_2"/>
    <property type="match status" value="1"/>
</dbReference>
<keyword evidence="1 2" id="KW-0807">Transducer</keyword>
<name>A0ABQ5JW55_9EUKA</name>
<feature type="domain" description="Methyl-accepting transducer" evidence="3">
    <location>
        <begin position="1"/>
        <end position="108"/>
    </location>
</feature>
<protein>
    <recommendedName>
        <fullName evidence="3">Methyl-accepting transducer domain-containing protein</fullName>
    </recommendedName>
</protein>
<dbReference type="PANTHER" id="PTHR32089:SF112">
    <property type="entry name" value="LYSOZYME-LIKE PROTEIN-RELATED"/>
    <property type="match status" value="1"/>
</dbReference>
<evidence type="ECO:0000259" key="3">
    <source>
        <dbReference type="PROSITE" id="PS50111"/>
    </source>
</evidence>
<proteinExistence type="predicted"/>
<evidence type="ECO:0000313" key="4">
    <source>
        <dbReference type="EMBL" id="GKT18588.1"/>
    </source>
</evidence>
<keyword evidence="5" id="KW-1185">Reference proteome</keyword>